<dbReference type="SUPFAM" id="SSF64288">
    <property type="entry name" value="Chorismate lyase-like"/>
    <property type="match status" value="1"/>
</dbReference>
<evidence type="ECO:0000313" key="6">
    <source>
        <dbReference type="EMBL" id="OMI38028.1"/>
    </source>
</evidence>
<dbReference type="GO" id="GO:0003677">
    <property type="term" value="F:DNA binding"/>
    <property type="evidence" value="ECO:0007669"/>
    <property type="project" value="UniProtKB-KW"/>
</dbReference>
<name>A0A1R1SIC2_9ACTN</name>
<dbReference type="GO" id="GO:0045892">
    <property type="term" value="P:negative regulation of DNA-templated transcription"/>
    <property type="evidence" value="ECO:0007669"/>
    <property type="project" value="TreeGrafter"/>
</dbReference>
<evidence type="ECO:0000259" key="5">
    <source>
        <dbReference type="PROSITE" id="PS50949"/>
    </source>
</evidence>
<reference evidence="6 7" key="1">
    <citation type="submission" date="2013-05" db="EMBL/GenBank/DDBJ databases">
        <title>Genome sequence of Streptomyces sparsogenes DSM 40356.</title>
        <authorList>
            <person name="Coyne S."/>
            <person name="Seebeck F.P."/>
        </authorList>
    </citation>
    <scope>NUCLEOTIDE SEQUENCE [LARGE SCALE GENOMIC DNA]</scope>
    <source>
        <strain evidence="6 7">DSM 40356</strain>
    </source>
</reference>
<feature type="transmembrane region" description="Helical" evidence="4">
    <location>
        <begin position="12"/>
        <end position="31"/>
    </location>
</feature>
<dbReference type="SMART" id="SM00345">
    <property type="entry name" value="HTH_GNTR"/>
    <property type="match status" value="1"/>
</dbReference>
<dbReference type="Pfam" id="PF07702">
    <property type="entry name" value="UTRA"/>
    <property type="match status" value="1"/>
</dbReference>
<dbReference type="PRINTS" id="PR00035">
    <property type="entry name" value="HTHGNTR"/>
</dbReference>
<dbReference type="InterPro" id="IPR028978">
    <property type="entry name" value="Chorismate_lyase_/UTRA_dom_sf"/>
</dbReference>
<evidence type="ECO:0000256" key="2">
    <source>
        <dbReference type="ARBA" id="ARBA00023125"/>
    </source>
</evidence>
<dbReference type="EMBL" id="ASQP01000252">
    <property type="protein sequence ID" value="OMI38028.1"/>
    <property type="molecule type" value="Genomic_DNA"/>
</dbReference>
<dbReference type="PANTHER" id="PTHR44846">
    <property type="entry name" value="MANNOSYL-D-GLYCERATE TRANSPORT/METABOLISM SYSTEM REPRESSOR MNGR-RELATED"/>
    <property type="match status" value="1"/>
</dbReference>
<dbReference type="Gene3D" id="3.40.1410.10">
    <property type="entry name" value="Chorismate lyase-like"/>
    <property type="match status" value="1"/>
</dbReference>
<dbReference type="InterPro" id="IPR000524">
    <property type="entry name" value="Tscrpt_reg_HTH_GntR"/>
</dbReference>
<dbReference type="SUPFAM" id="SSF46785">
    <property type="entry name" value="Winged helix' DNA-binding domain"/>
    <property type="match status" value="1"/>
</dbReference>
<sequence>MTLIDRRPWYAANEFLAFLLELAALACLSWWGFSVAHDEATGVLLGVGTPLAAIMLWSLFAAPKARWRQQVAAEIRSGITAGEYKPGSPLPSETQLIERYKVSRPTVRKAIAALRAEGLIEVIHGKGSYVRAIPAPAVTIERTITRTGKTFHTGHHTWEQAETPTIYRTTTTATTGPLLGLDEGEALFGVDRLLTDPKTGTRAMHRVLIPFATAADEAEQLAEAPDTEPEQIYAILTAAGHKLTWQETVSARMPFPDERSTLDIPDATPIMHTARVTLGNHDRPLILEELRASADRAQLTYHITATRPLSVTRGT</sequence>
<dbReference type="InterPro" id="IPR050679">
    <property type="entry name" value="Bact_HTH_transcr_reg"/>
</dbReference>
<gene>
    <name evidence="6" type="ORF">SPAR_18208</name>
</gene>
<keyword evidence="1" id="KW-0805">Transcription regulation</keyword>
<dbReference type="Pfam" id="PF00392">
    <property type="entry name" value="GntR"/>
    <property type="match status" value="1"/>
</dbReference>
<keyword evidence="4" id="KW-1133">Transmembrane helix</keyword>
<evidence type="ECO:0000256" key="3">
    <source>
        <dbReference type="ARBA" id="ARBA00023163"/>
    </source>
</evidence>
<dbReference type="InterPro" id="IPR011663">
    <property type="entry name" value="UTRA"/>
</dbReference>
<feature type="transmembrane region" description="Helical" evidence="4">
    <location>
        <begin position="43"/>
        <end position="62"/>
    </location>
</feature>
<keyword evidence="2" id="KW-0238">DNA-binding</keyword>
<proteinExistence type="predicted"/>
<keyword evidence="7" id="KW-1185">Reference proteome</keyword>
<dbReference type="GO" id="GO:0003700">
    <property type="term" value="F:DNA-binding transcription factor activity"/>
    <property type="evidence" value="ECO:0007669"/>
    <property type="project" value="InterPro"/>
</dbReference>
<dbReference type="InterPro" id="IPR036388">
    <property type="entry name" value="WH-like_DNA-bd_sf"/>
</dbReference>
<feature type="domain" description="HTH gntR-type" evidence="5">
    <location>
        <begin position="65"/>
        <end position="133"/>
    </location>
</feature>
<keyword evidence="3" id="KW-0804">Transcription</keyword>
<dbReference type="InterPro" id="IPR036390">
    <property type="entry name" value="WH_DNA-bd_sf"/>
</dbReference>
<dbReference type="AlphaFoldDB" id="A0A1R1SIC2"/>
<evidence type="ECO:0000256" key="1">
    <source>
        <dbReference type="ARBA" id="ARBA00023015"/>
    </source>
</evidence>
<dbReference type="Gene3D" id="1.10.10.10">
    <property type="entry name" value="Winged helix-like DNA-binding domain superfamily/Winged helix DNA-binding domain"/>
    <property type="match status" value="1"/>
</dbReference>
<evidence type="ECO:0000313" key="7">
    <source>
        <dbReference type="Proteomes" id="UP000186168"/>
    </source>
</evidence>
<protein>
    <submittedName>
        <fullName evidence="6">GntR family transcriptional regulator</fullName>
    </submittedName>
</protein>
<organism evidence="6 7">
    <name type="scientific">Streptomyces sparsogenes DSM 40356</name>
    <dbReference type="NCBI Taxonomy" id="1331668"/>
    <lineage>
        <taxon>Bacteria</taxon>
        <taxon>Bacillati</taxon>
        <taxon>Actinomycetota</taxon>
        <taxon>Actinomycetes</taxon>
        <taxon>Kitasatosporales</taxon>
        <taxon>Streptomycetaceae</taxon>
        <taxon>Streptomyces</taxon>
    </lineage>
</organism>
<comment type="caution">
    <text evidence="6">The sequence shown here is derived from an EMBL/GenBank/DDBJ whole genome shotgun (WGS) entry which is preliminary data.</text>
</comment>
<keyword evidence="4" id="KW-0472">Membrane</keyword>
<dbReference type="PROSITE" id="PS50949">
    <property type="entry name" value="HTH_GNTR"/>
    <property type="match status" value="1"/>
</dbReference>
<dbReference type="RefSeq" id="WP_076971005.1">
    <property type="nucleotide sequence ID" value="NZ_ASQP01000252.1"/>
</dbReference>
<accession>A0A1R1SIC2</accession>
<dbReference type="PANTHER" id="PTHR44846:SF17">
    <property type="entry name" value="GNTR-FAMILY TRANSCRIPTIONAL REGULATOR"/>
    <property type="match status" value="1"/>
</dbReference>
<dbReference type="STRING" id="67365.GCA_001704635_03879"/>
<dbReference type="CDD" id="cd07377">
    <property type="entry name" value="WHTH_GntR"/>
    <property type="match status" value="1"/>
</dbReference>
<dbReference type="GeneID" id="96741940"/>
<keyword evidence="4" id="KW-0812">Transmembrane</keyword>
<dbReference type="Proteomes" id="UP000186168">
    <property type="component" value="Unassembled WGS sequence"/>
</dbReference>
<evidence type="ECO:0000256" key="4">
    <source>
        <dbReference type="SAM" id="Phobius"/>
    </source>
</evidence>